<keyword evidence="10" id="KW-1185">Reference proteome</keyword>
<evidence type="ECO:0000256" key="4">
    <source>
        <dbReference type="ARBA" id="ARBA00023235"/>
    </source>
</evidence>
<evidence type="ECO:0000259" key="8">
    <source>
        <dbReference type="PROSITE" id="PS50059"/>
    </source>
</evidence>
<sequence length="226" mass="24536">MKLKTLAILPLLFGANVMAADNATTLETDKQKISYIFGIQVGQNMMQEGVELDIEAFKAGVADMMAGQQPQLDQATAEQVVQAYQAQKAQELAKVMNEKQAQAKAFMEENAKKDGVVTTDSGLQYEVLKEGDGATPTENDKVIANYKGTLIDGTVFDSSYDRGEPATFPVNGVIQGWQEALKMMKEGSKWRIVVPANLAYGPRGAGNLIGPNETLIFEIELIAITK</sequence>
<dbReference type="Gene3D" id="3.10.50.40">
    <property type="match status" value="1"/>
</dbReference>
<reference evidence="10" key="1">
    <citation type="journal article" date="2019" name="Int. J. Syst. Evol. Microbiol.">
        <title>The Global Catalogue of Microorganisms (GCM) 10K type strain sequencing project: providing services to taxonomists for standard genome sequencing and annotation.</title>
        <authorList>
            <consortium name="The Broad Institute Genomics Platform"/>
            <consortium name="The Broad Institute Genome Sequencing Center for Infectious Disease"/>
            <person name="Wu L."/>
            <person name="Ma J."/>
        </authorList>
    </citation>
    <scope>NUCLEOTIDE SEQUENCE [LARGE SCALE GENOMIC DNA]</scope>
    <source>
        <strain evidence="10">JCM 6886</strain>
    </source>
</reference>
<dbReference type="PANTHER" id="PTHR43811:SF19">
    <property type="entry name" value="39 KDA FK506-BINDING NUCLEAR PROTEIN"/>
    <property type="match status" value="1"/>
</dbReference>
<dbReference type="NCBIfam" id="NF008602">
    <property type="entry name" value="PRK11570.1"/>
    <property type="match status" value="1"/>
</dbReference>
<dbReference type="SUPFAM" id="SSF54534">
    <property type="entry name" value="FKBP-like"/>
    <property type="match status" value="1"/>
</dbReference>
<name>A0ABP3D0D0_9GAMM</name>
<dbReference type="Proteomes" id="UP001501476">
    <property type="component" value="Unassembled WGS sequence"/>
</dbReference>
<comment type="similarity">
    <text evidence="2 6">Belongs to the FKBP-type PPIase family.</text>
</comment>
<evidence type="ECO:0000313" key="9">
    <source>
        <dbReference type="EMBL" id="GAA0219959.1"/>
    </source>
</evidence>
<keyword evidence="4 5" id="KW-0413">Isomerase</keyword>
<evidence type="ECO:0000256" key="6">
    <source>
        <dbReference type="RuleBase" id="RU003915"/>
    </source>
</evidence>
<feature type="domain" description="PPIase FKBP-type" evidence="8">
    <location>
        <begin position="139"/>
        <end position="225"/>
    </location>
</feature>
<dbReference type="InterPro" id="IPR000774">
    <property type="entry name" value="PPIase_FKBP_N"/>
</dbReference>
<dbReference type="InterPro" id="IPR046357">
    <property type="entry name" value="PPIase_dom_sf"/>
</dbReference>
<feature type="chain" id="PRO_5045745058" description="Peptidyl-prolyl cis-trans isomerase" evidence="7">
    <location>
        <begin position="20"/>
        <end position="226"/>
    </location>
</feature>
<evidence type="ECO:0000256" key="1">
    <source>
        <dbReference type="ARBA" id="ARBA00000971"/>
    </source>
</evidence>
<keyword evidence="7" id="KW-0732">Signal</keyword>
<dbReference type="RefSeq" id="WP_286305020.1">
    <property type="nucleotide sequence ID" value="NZ_AP027741.1"/>
</dbReference>
<keyword evidence="3 5" id="KW-0697">Rotamase</keyword>
<evidence type="ECO:0000313" key="10">
    <source>
        <dbReference type="Proteomes" id="UP001501476"/>
    </source>
</evidence>
<dbReference type="PROSITE" id="PS50059">
    <property type="entry name" value="FKBP_PPIASE"/>
    <property type="match status" value="1"/>
</dbReference>
<organism evidence="9 10">
    <name type="scientific">Methylophaga marina</name>
    <dbReference type="NCBI Taxonomy" id="45495"/>
    <lineage>
        <taxon>Bacteria</taxon>
        <taxon>Pseudomonadati</taxon>
        <taxon>Pseudomonadota</taxon>
        <taxon>Gammaproteobacteria</taxon>
        <taxon>Thiotrichales</taxon>
        <taxon>Piscirickettsiaceae</taxon>
        <taxon>Methylophaga</taxon>
    </lineage>
</organism>
<comment type="caution">
    <text evidence="9">The sequence shown here is derived from an EMBL/GenBank/DDBJ whole genome shotgun (WGS) entry which is preliminary data.</text>
</comment>
<evidence type="ECO:0000256" key="3">
    <source>
        <dbReference type="ARBA" id="ARBA00023110"/>
    </source>
</evidence>
<dbReference type="Gene3D" id="1.10.287.460">
    <property type="entry name" value="Peptidyl-prolyl cis-trans isomerase, FKBP-type, N-terminal domain"/>
    <property type="match status" value="1"/>
</dbReference>
<gene>
    <name evidence="9" type="primary">mip</name>
    <name evidence="9" type="ORF">GCM10008964_09440</name>
</gene>
<dbReference type="PANTHER" id="PTHR43811">
    <property type="entry name" value="FKBP-TYPE PEPTIDYL-PROLYL CIS-TRANS ISOMERASE FKPA"/>
    <property type="match status" value="1"/>
</dbReference>
<evidence type="ECO:0000256" key="5">
    <source>
        <dbReference type="PROSITE-ProRule" id="PRU00277"/>
    </source>
</evidence>
<evidence type="ECO:0000256" key="7">
    <source>
        <dbReference type="SAM" id="SignalP"/>
    </source>
</evidence>
<dbReference type="EC" id="5.2.1.8" evidence="6"/>
<accession>A0ABP3D0D0</accession>
<comment type="catalytic activity">
    <reaction evidence="1 5 6">
        <text>[protein]-peptidylproline (omega=180) = [protein]-peptidylproline (omega=0)</text>
        <dbReference type="Rhea" id="RHEA:16237"/>
        <dbReference type="Rhea" id="RHEA-COMP:10747"/>
        <dbReference type="Rhea" id="RHEA-COMP:10748"/>
        <dbReference type="ChEBI" id="CHEBI:83833"/>
        <dbReference type="ChEBI" id="CHEBI:83834"/>
        <dbReference type="EC" id="5.2.1.8"/>
    </reaction>
</comment>
<dbReference type="EMBL" id="BAAADG010000003">
    <property type="protein sequence ID" value="GAA0219959.1"/>
    <property type="molecule type" value="Genomic_DNA"/>
</dbReference>
<feature type="signal peptide" evidence="7">
    <location>
        <begin position="1"/>
        <end position="19"/>
    </location>
</feature>
<proteinExistence type="inferred from homology"/>
<dbReference type="InterPro" id="IPR001179">
    <property type="entry name" value="PPIase_FKBP_dom"/>
</dbReference>
<protein>
    <recommendedName>
        <fullName evidence="6">Peptidyl-prolyl cis-trans isomerase</fullName>
        <ecNumber evidence="6">5.2.1.8</ecNumber>
    </recommendedName>
</protein>
<dbReference type="Pfam" id="PF01346">
    <property type="entry name" value="FKBP_N"/>
    <property type="match status" value="1"/>
</dbReference>
<dbReference type="Pfam" id="PF00254">
    <property type="entry name" value="FKBP_C"/>
    <property type="match status" value="1"/>
</dbReference>
<dbReference type="InterPro" id="IPR036944">
    <property type="entry name" value="PPIase_FKBP_N_sf"/>
</dbReference>
<evidence type="ECO:0000256" key="2">
    <source>
        <dbReference type="ARBA" id="ARBA00006577"/>
    </source>
</evidence>